<accession>A0ABM7T1P9</accession>
<evidence type="ECO:0000259" key="2">
    <source>
        <dbReference type="Pfam" id="PF13751"/>
    </source>
</evidence>
<evidence type="ECO:0000313" key="3">
    <source>
        <dbReference type="EMBL" id="BCZ45558.1"/>
    </source>
</evidence>
<dbReference type="Proteomes" id="UP000824633">
    <property type="component" value="Chromosome"/>
</dbReference>
<reference evidence="4" key="1">
    <citation type="submission" date="2021-07" db="EMBL/GenBank/DDBJ databases">
        <title>Complete genome sequencing of a Clostridium isolate.</title>
        <authorList>
            <person name="Ueki A."/>
            <person name="Tonouchi A."/>
        </authorList>
    </citation>
    <scope>NUCLEOTIDE SEQUENCE [LARGE SCALE GENOMIC DNA]</scope>
    <source>
        <strain evidence="4">C5S11</strain>
    </source>
</reference>
<name>A0ABM7T1P9_9CLOT</name>
<feature type="domain" description="Transposase DDE" evidence="2">
    <location>
        <begin position="32"/>
        <end position="70"/>
    </location>
</feature>
<feature type="transmembrane region" description="Helical" evidence="1">
    <location>
        <begin position="20"/>
        <end position="40"/>
    </location>
</feature>
<sequence length="88" mass="10516">MEKATGKVSFKNIQNYLMNSLINKANMMNIIVFAVIKQYYRFRRFFMRGNIKVRTEFLLMAFGYNMNKLHSKTLQARNGKLLHKKQAY</sequence>
<dbReference type="Pfam" id="PF13751">
    <property type="entry name" value="DDE_Tnp_1_6"/>
    <property type="match status" value="1"/>
</dbReference>
<keyword evidence="1" id="KW-0472">Membrane</keyword>
<evidence type="ECO:0000256" key="1">
    <source>
        <dbReference type="SAM" id="Phobius"/>
    </source>
</evidence>
<dbReference type="RefSeq" id="WP_375541993.1">
    <property type="nucleotide sequence ID" value="NZ_AP024849.1"/>
</dbReference>
<gene>
    <name evidence="3" type="ORF">psyc5s11_16250</name>
</gene>
<dbReference type="EMBL" id="AP024849">
    <property type="protein sequence ID" value="BCZ45558.1"/>
    <property type="molecule type" value="Genomic_DNA"/>
</dbReference>
<keyword evidence="1" id="KW-0812">Transmembrane</keyword>
<protein>
    <recommendedName>
        <fullName evidence="2">Transposase DDE domain-containing protein</fullName>
    </recommendedName>
</protein>
<keyword evidence="1" id="KW-1133">Transmembrane helix</keyword>
<organism evidence="3 4">
    <name type="scientific">Clostridium gelidum</name>
    <dbReference type="NCBI Taxonomy" id="704125"/>
    <lineage>
        <taxon>Bacteria</taxon>
        <taxon>Bacillati</taxon>
        <taxon>Bacillota</taxon>
        <taxon>Clostridia</taxon>
        <taxon>Eubacteriales</taxon>
        <taxon>Clostridiaceae</taxon>
        <taxon>Clostridium</taxon>
    </lineage>
</organism>
<dbReference type="InterPro" id="IPR025668">
    <property type="entry name" value="Tnp_DDE_dom"/>
</dbReference>
<proteinExistence type="predicted"/>
<evidence type="ECO:0000313" key="4">
    <source>
        <dbReference type="Proteomes" id="UP000824633"/>
    </source>
</evidence>
<keyword evidence="4" id="KW-1185">Reference proteome</keyword>